<sequence>MTGIWSAHLSGLEGLFSATDTWSLKLTAIAALLPESIALALIMRRSSQTQE</sequence>
<proteinExistence type="predicted"/>
<organism evidence="1 2">
    <name type="scientific">Pseudanabaena galeata UHCC 0370</name>
    <dbReference type="NCBI Taxonomy" id="3110310"/>
    <lineage>
        <taxon>Bacteria</taxon>
        <taxon>Bacillati</taxon>
        <taxon>Cyanobacteriota</taxon>
        <taxon>Cyanophyceae</taxon>
        <taxon>Pseudanabaenales</taxon>
        <taxon>Pseudanabaenaceae</taxon>
        <taxon>Pseudanabaena</taxon>
    </lineage>
</organism>
<gene>
    <name evidence="1" type="ORF">VB774_22970</name>
</gene>
<comment type="caution">
    <text evidence="1">The sequence shown here is derived from an EMBL/GenBank/DDBJ whole genome shotgun (WGS) entry which is preliminary data.</text>
</comment>
<evidence type="ECO:0000313" key="1">
    <source>
        <dbReference type="EMBL" id="MEA5480507.1"/>
    </source>
</evidence>
<keyword evidence="2" id="KW-1185">Reference proteome</keyword>
<dbReference type="EMBL" id="JAYGIE010000129">
    <property type="protein sequence ID" value="MEA5480507.1"/>
    <property type="molecule type" value="Genomic_DNA"/>
</dbReference>
<name>A0ABU5TQX5_9CYAN</name>
<evidence type="ECO:0000313" key="2">
    <source>
        <dbReference type="Proteomes" id="UP001301388"/>
    </source>
</evidence>
<protein>
    <submittedName>
        <fullName evidence="1">Uncharacterized protein</fullName>
    </submittedName>
</protein>
<dbReference type="Proteomes" id="UP001301388">
    <property type="component" value="Unassembled WGS sequence"/>
</dbReference>
<accession>A0ABU5TQX5</accession>
<reference evidence="1 2" key="1">
    <citation type="submission" date="2023-12" db="EMBL/GenBank/DDBJ databases">
        <title>Baltic Sea Cyanobacteria.</title>
        <authorList>
            <person name="Delbaje E."/>
            <person name="Fewer D.P."/>
            <person name="Shishido T.K."/>
        </authorList>
    </citation>
    <scope>NUCLEOTIDE SEQUENCE [LARGE SCALE GENOMIC DNA]</scope>
    <source>
        <strain evidence="1 2">UHCC 0370</strain>
    </source>
</reference>
<dbReference type="RefSeq" id="WP_281006646.1">
    <property type="nucleotide sequence ID" value="NZ_JAYGIE010000129.1"/>
</dbReference>